<dbReference type="Proteomes" id="UP000054558">
    <property type="component" value="Unassembled WGS sequence"/>
</dbReference>
<dbReference type="Pfam" id="PF17919">
    <property type="entry name" value="RT_RNaseH_2"/>
    <property type="match status" value="1"/>
</dbReference>
<accession>A0A1Y1IW21</accession>
<dbReference type="PANTHER" id="PTHR33064:SF37">
    <property type="entry name" value="RIBONUCLEASE H"/>
    <property type="match status" value="1"/>
</dbReference>
<dbReference type="AlphaFoldDB" id="A0A1Y1IW21"/>
<evidence type="ECO:0000313" key="4">
    <source>
        <dbReference type="Proteomes" id="UP000054558"/>
    </source>
</evidence>
<dbReference type="InterPro" id="IPR051320">
    <property type="entry name" value="Viral_Replic_Matur_Polypro"/>
</dbReference>
<dbReference type="InterPro" id="IPR043128">
    <property type="entry name" value="Rev_trsase/Diguanyl_cyclase"/>
</dbReference>
<feature type="domain" description="Reverse transcriptase/retrotransposon-derived protein RNase H-like" evidence="2">
    <location>
        <begin position="31"/>
        <end position="83"/>
    </location>
</feature>
<feature type="non-terminal residue" evidence="3">
    <location>
        <position position="349"/>
    </location>
</feature>
<protein>
    <recommendedName>
        <fullName evidence="2">Reverse transcriptase/retrotransposon-derived protein RNase H-like domain-containing protein</fullName>
    </recommendedName>
</protein>
<proteinExistence type="predicted"/>
<dbReference type="PANTHER" id="PTHR33064">
    <property type="entry name" value="POL PROTEIN"/>
    <property type="match status" value="1"/>
</dbReference>
<evidence type="ECO:0000256" key="1">
    <source>
        <dbReference type="SAM" id="MobiDB-lite"/>
    </source>
</evidence>
<gene>
    <name evidence="3" type="ORF">KFL_017070020</name>
</gene>
<dbReference type="SUPFAM" id="SSF56672">
    <property type="entry name" value="DNA/RNA polymerases"/>
    <property type="match status" value="1"/>
</dbReference>
<dbReference type="OrthoDB" id="1909920at2759"/>
<dbReference type="InterPro" id="IPR043502">
    <property type="entry name" value="DNA/RNA_pol_sf"/>
</dbReference>
<feature type="region of interest" description="Disordered" evidence="1">
    <location>
        <begin position="173"/>
        <end position="200"/>
    </location>
</feature>
<dbReference type="InterPro" id="IPR041577">
    <property type="entry name" value="RT_RNaseH_2"/>
</dbReference>
<keyword evidence="4" id="KW-1185">Reference proteome</keyword>
<evidence type="ECO:0000313" key="3">
    <source>
        <dbReference type="EMBL" id="GAQ93611.1"/>
    </source>
</evidence>
<feature type="region of interest" description="Disordered" evidence="1">
    <location>
        <begin position="81"/>
        <end position="115"/>
    </location>
</feature>
<dbReference type="Gene3D" id="3.30.70.270">
    <property type="match status" value="1"/>
</dbReference>
<name>A0A1Y1IW21_KLENI</name>
<sequence length="349" mass="38730">MLGYYRISIPRFAQLAKPLHDLTKIGAPWEWGPHQMESFRLLKQALNDAQALTRPDFAKPFILDTDYSKLGIGATLSQLDTEDSQMDAEGGATGSPVKMTWEDSGSDQDLRSVESSADELERLSLLPRKLFSEESETLGMEEELTFRDWAAEDNPMVLTILAGEVIGEPTAQTQAPITPPAETLIEEESTRRPSGEEDEMVEQLTRDLDRHLGWDAQQILEAATREGAAELEEPEGFDADVLQVLKRRRNFERNGGLNTPLAESTLVERVAITILTSCPTADPEEVLKEAKKAILNMRQDCRENVIAAVRENLRARCESESSEGIAADTDAISAAQLEAFSLEDLSLKR</sequence>
<feature type="compositionally biased region" description="Low complexity" evidence="1">
    <location>
        <begin position="173"/>
        <end position="183"/>
    </location>
</feature>
<organism evidence="3 4">
    <name type="scientific">Klebsormidium nitens</name>
    <name type="common">Green alga</name>
    <name type="synonym">Ulothrix nitens</name>
    <dbReference type="NCBI Taxonomy" id="105231"/>
    <lineage>
        <taxon>Eukaryota</taxon>
        <taxon>Viridiplantae</taxon>
        <taxon>Streptophyta</taxon>
        <taxon>Klebsormidiophyceae</taxon>
        <taxon>Klebsormidiales</taxon>
        <taxon>Klebsormidiaceae</taxon>
        <taxon>Klebsormidium</taxon>
    </lineage>
</organism>
<evidence type="ECO:0000259" key="2">
    <source>
        <dbReference type="Pfam" id="PF17919"/>
    </source>
</evidence>
<dbReference type="EMBL" id="DF238656">
    <property type="protein sequence ID" value="GAQ93611.1"/>
    <property type="molecule type" value="Genomic_DNA"/>
</dbReference>
<reference evidence="3 4" key="1">
    <citation type="journal article" date="2014" name="Nat. Commun.">
        <title>Klebsormidium flaccidum genome reveals primary factors for plant terrestrial adaptation.</title>
        <authorList>
            <person name="Hori K."/>
            <person name="Maruyama F."/>
            <person name="Fujisawa T."/>
            <person name="Togashi T."/>
            <person name="Yamamoto N."/>
            <person name="Seo M."/>
            <person name="Sato S."/>
            <person name="Yamada T."/>
            <person name="Mori H."/>
            <person name="Tajima N."/>
            <person name="Moriyama T."/>
            <person name="Ikeuchi M."/>
            <person name="Watanabe M."/>
            <person name="Wada H."/>
            <person name="Kobayashi K."/>
            <person name="Saito M."/>
            <person name="Masuda T."/>
            <person name="Sasaki-Sekimoto Y."/>
            <person name="Mashiguchi K."/>
            <person name="Awai K."/>
            <person name="Shimojima M."/>
            <person name="Masuda S."/>
            <person name="Iwai M."/>
            <person name="Nobusawa T."/>
            <person name="Narise T."/>
            <person name="Kondo S."/>
            <person name="Saito H."/>
            <person name="Sato R."/>
            <person name="Murakawa M."/>
            <person name="Ihara Y."/>
            <person name="Oshima-Yamada Y."/>
            <person name="Ohtaka K."/>
            <person name="Satoh M."/>
            <person name="Sonobe K."/>
            <person name="Ishii M."/>
            <person name="Ohtani R."/>
            <person name="Kanamori-Sato M."/>
            <person name="Honoki R."/>
            <person name="Miyazaki D."/>
            <person name="Mochizuki H."/>
            <person name="Umetsu J."/>
            <person name="Higashi K."/>
            <person name="Shibata D."/>
            <person name="Kamiya Y."/>
            <person name="Sato N."/>
            <person name="Nakamura Y."/>
            <person name="Tabata S."/>
            <person name="Ida S."/>
            <person name="Kurokawa K."/>
            <person name="Ohta H."/>
        </authorList>
    </citation>
    <scope>NUCLEOTIDE SEQUENCE [LARGE SCALE GENOMIC DNA]</scope>
    <source>
        <strain evidence="3 4">NIES-2285</strain>
    </source>
</reference>
<dbReference type="STRING" id="105231.A0A1Y1IW21"/>